<evidence type="ECO:0000313" key="1">
    <source>
        <dbReference type="EMBL" id="GAA6500460.1"/>
    </source>
</evidence>
<dbReference type="SUPFAM" id="SSF47413">
    <property type="entry name" value="lambda repressor-like DNA-binding domains"/>
    <property type="match status" value="1"/>
</dbReference>
<accession>A0ABQ0BVA3</accession>
<proteinExistence type="predicted"/>
<dbReference type="Gene3D" id="1.10.260.40">
    <property type="entry name" value="lambda repressor-like DNA-binding domains"/>
    <property type="match status" value="1"/>
</dbReference>
<protein>
    <recommendedName>
        <fullName evidence="3">XRE family transcriptional regulator</fullName>
    </recommendedName>
</protein>
<keyword evidence="2" id="KW-1185">Reference proteome</keyword>
<evidence type="ECO:0000313" key="2">
    <source>
        <dbReference type="Proteomes" id="UP001600941"/>
    </source>
</evidence>
<evidence type="ECO:0008006" key="3">
    <source>
        <dbReference type="Google" id="ProtNLM"/>
    </source>
</evidence>
<name>A0ABQ0BVA3_9FIRM</name>
<dbReference type="Proteomes" id="UP001600941">
    <property type="component" value="Unassembled WGS sequence"/>
</dbReference>
<dbReference type="InterPro" id="IPR010982">
    <property type="entry name" value="Lambda_DNA-bd_dom_sf"/>
</dbReference>
<dbReference type="RefSeq" id="WP_390424364.1">
    <property type="nucleotide sequence ID" value="NZ_BAABZQ010000001.1"/>
</dbReference>
<gene>
    <name evidence="1" type="ORF">K340107D12_32760</name>
</gene>
<comment type="caution">
    <text evidence="1">The sequence shown here is derived from an EMBL/GenBank/DDBJ whole genome shotgun (WGS) entry which is preliminary data.</text>
</comment>
<sequence>MYKNLIEILNKKGITNKAYAEFLNVSEKTVWNKMQGKTEFTLGEAQKTCSIICPEYKMDYVFAAEDEAA</sequence>
<organism evidence="1 2">
    <name type="scientific">Blautia parvula</name>
    <dbReference type="NCBI Taxonomy" id="2877527"/>
    <lineage>
        <taxon>Bacteria</taxon>
        <taxon>Bacillati</taxon>
        <taxon>Bacillota</taxon>
        <taxon>Clostridia</taxon>
        <taxon>Lachnospirales</taxon>
        <taxon>Lachnospiraceae</taxon>
        <taxon>Blautia</taxon>
    </lineage>
</organism>
<reference evidence="1 2" key="1">
    <citation type="submission" date="2024-04" db="EMBL/GenBank/DDBJ databases">
        <title>Defined microbial consortia suppress multidrug-resistant proinflammatory Enterobacteriaceae via ecological control.</title>
        <authorList>
            <person name="Furuichi M."/>
            <person name="Kawaguchi T."/>
            <person name="Pust M."/>
            <person name="Yasuma K."/>
            <person name="Plichta D."/>
            <person name="Hasegawa N."/>
            <person name="Ohya T."/>
            <person name="Bhattarai S."/>
            <person name="Sasajima S."/>
            <person name="Aoto Y."/>
            <person name="Tuganbaev T."/>
            <person name="Yaginuma M."/>
            <person name="Ueda M."/>
            <person name="Okahashi N."/>
            <person name="Amafuji K."/>
            <person name="Kiridooshi Y."/>
            <person name="Sugita K."/>
            <person name="Strazar M."/>
            <person name="Skelly A."/>
            <person name="Suda W."/>
            <person name="Hattori M."/>
            <person name="Nakamoto N."/>
            <person name="Caballero S."/>
            <person name="Norman J."/>
            <person name="Olle B."/>
            <person name="Tanoue T."/>
            <person name="Arita M."/>
            <person name="Bucci V."/>
            <person name="Atarashi K."/>
            <person name="Xavier R."/>
            <person name="Honda K."/>
        </authorList>
    </citation>
    <scope>NUCLEOTIDE SEQUENCE [LARGE SCALE GENOMIC DNA]</scope>
    <source>
        <strain evidence="2">k34-0107-D12</strain>
    </source>
</reference>
<dbReference type="EMBL" id="BAABZQ010000001">
    <property type="protein sequence ID" value="GAA6500460.1"/>
    <property type="molecule type" value="Genomic_DNA"/>
</dbReference>